<comment type="caution">
    <text evidence="2">The sequence shown here is derived from an EMBL/GenBank/DDBJ whole genome shotgun (WGS) entry which is preliminary data.</text>
</comment>
<accession>A0A4V3JY86</accession>
<keyword evidence="1" id="KW-0812">Transmembrane</keyword>
<dbReference type="AlphaFoldDB" id="A0A4V3JY86"/>
<keyword evidence="1" id="KW-1133">Transmembrane helix</keyword>
<keyword evidence="1" id="KW-0472">Membrane</keyword>
<protein>
    <submittedName>
        <fullName evidence="2">Uncharacterized protein</fullName>
    </submittedName>
</protein>
<keyword evidence="3" id="KW-1185">Reference proteome</keyword>
<sequence>MSPKAQGRPYFYWLICILIFFPILGCSVLKSFGKTRTFDEEFGLILYNKSPKKLNPRFFSEGSNHHVLIERELLEKEKFITKWELSFLAFDKEFLTSAKEKFGNDSVFTYKLSWRKKSGQYSNAKESKNFKTTYKSVELGEVSANSIEELLQKAAAFKPVPSKIQETETFRMSSDVALLVEEQIKTEFSSYIWQHDLGETDKESSTLFQSLLQTNGSPKQSPNYEYSQNRFEILSSEPNKLFYKQIYSDSKTSVFFVPPLANALSVKPGEPVGLRRIGNFLLKEEK</sequence>
<feature type="transmembrane region" description="Helical" evidence="1">
    <location>
        <begin position="12"/>
        <end position="29"/>
    </location>
</feature>
<organism evidence="2 3">
    <name type="scientific">Leptospira idonii</name>
    <dbReference type="NCBI Taxonomy" id="1193500"/>
    <lineage>
        <taxon>Bacteria</taxon>
        <taxon>Pseudomonadati</taxon>
        <taxon>Spirochaetota</taxon>
        <taxon>Spirochaetia</taxon>
        <taxon>Leptospirales</taxon>
        <taxon>Leptospiraceae</taxon>
        <taxon>Leptospira</taxon>
    </lineage>
</organism>
<reference evidence="2" key="1">
    <citation type="journal article" date="2019" name="PLoS Negl. Trop. Dis.">
        <title>Revisiting the worldwide diversity of Leptospira species in the environment.</title>
        <authorList>
            <person name="Vincent A.T."/>
            <person name="Schiettekatte O."/>
            <person name="Bourhy P."/>
            <person name="Veyrier F.J."/>
            <person name="Picardeau M."/>
        </authorList>
    </citation>
    <scope>NUCLEOTIDE SEQUENCE [LARGE SCALE GENOMIC DNA]</scope>
    <source>
        <strain evidence="2">201300427</strain>
    </source>
</reference>
<dbReference type="RefSeq" id="WP_135760679.1">
    <property type="nucleotide sequence ID" value="NZ_RQHW01000042.1"/>
</dbReference>
<evidence type="ECO:0000256" key="1">
    <source>
        <dbReference type="SAM" id="Phobius"/>
    </source>
</evidence>
<evidence type="ECO:0000313" key="2">
    <source>
        <dbReference type="EMBL" id="TGN18996.1"/>
    </source>
</evidence>
<evidence type="ECO:0000313" key="3">
    <source>
        <dbReference type="Proteomes" id="UP000298058"/>
    </source>
</evidence>
<proteinExistence type="predicted"/>
<dbReference type="EMBL" id="RQHW01000042">
    <property type="protein sequence ID" value="TGN18996.1"/>
    <property type="molecule type" value="Genomic_DNA"/>
</dbReference>
<dbReference type="OrthoDB" id="324251at2"/>
<gene>
    <name evidence="2" type="ORF">EHS15_11335</name>
</gene>
<dbReference type="Proteomes" id="UP000298058">
    <property type="component" value="Unassembled WGS sequence"/>
</dbReference>
<name>A0A4V3JY86_9LEPT</name>